<gene>
    <name evidence="2" type="ORF">AArcS_1114</name>
</gene>
<proteinExistence type="predicted"/>
<dbReference type="GeneID" id="70684498"/>
<dbReference type="InterPro" id="IPR055927">
    <property type="entry name" value="DUF7504"/>
</dbReference>
<sequence length="273" mass="29402">MSDETIDVIEGGSVLLLGVSGSVTEECCDTLLDVGPAASRAEIRVSFPVDITDRPRLDTGTTGRQPNKHGQITVGDVLRSAESSSPDFDAPVASDIVEDPGNLTGIGTSVSKFCETWSTSDHRIVLCFDSITRLLEHSDPEVVFQFLHTLLERLDGVDTVSHFHIDPDSHDEQLISTVSSLFDQVVDPNDPGELLDESNLEDETDDTEPSLSDGIPATSGSSQASDDDIAARLNDQPRTQEDSTQRRGASSSEATDDDIAEQLDELDSTEPDE</sequence>
<keyword evidence="3" id="KW-1185">Reference proteome</keyword>
<dbReference type="RefSeq" id="WP_238479486.1">
    <property type="nucleotide sequence ID" value="NZ_CP064786.1"/>
</dbReference>
<dbReference type="KEGG" id="hara:AArcS_1114"/>
<dbReference type="Proteomes" id="UP000663586">
    <property type="component" value="Chromosome"/>
</dbReference>
<evidence type="ECO:0000313" key="3">
    <source>
        <dbReference type="Proteomes" id="UP000663586"/>
    </source>
</evidence>
<dbReference type="EMBL" id="CP064786">
    <property type="protein sequence ID" value="QSG02334.1"/>
    <property type="molecule type" value="Genomic_DNA"/>
</dbReference>
<accession>A0A897MP17</accession>
<evidence type="ECO:0000256" key="1">
    <source>
        <dbReference type="SAM" id="MobiDB-lite"/>
    </source>
</evidence>
<name>A0A897MP17_9EURY</name>
<organism evidence="2 3">
    <name type="scientific">Natranaeroarchaeum sulfidigenes</name>
    <dbReference type="NCBI Taxonomy" id="2784880"/>
    <lineage>
        <taxon>Archaea</taxon>
        <taxon>Methanobacteriati</taxon>
        <taxon>Methanobacteriota</taxon>
        <taxon>Stenosarchaea group</taxon>
        <taxon>Halobacteria</taxon>
        <taxon>Halobacteriales</taxon>
        <taxon>Natronoarchaeaceae</taxon>
        <taxon>Natranaeroarchaeum</taxon>
    </lineage>
</organism>
<evidence type="ECO:0000313" key="2">
    <source>
        <dbReference type="EMBL" id="QSG02334.1"/>
    </source>
</evidence>
<reference evidence="2" key="1">
    <citation type="submission" date="2020-11" db="EMBL/GenBank/DDBJ databases">
        <title>Carbohydrate-dependent, anaerobic sulfur respiration: A novel catabolism in halophilic archaea.</title>
        <authorList>
            <person name="Sorokin D.Y."/>
            <person name="Messina E."/>
            <person name="Smedile F."/>
            <person name="La Cono V."/>
            <person name="Hallsworth J.E."/>
            <person name="Yakimov M.M."/>
        </authorList>
    </citation>
    <scope>NUCLEOTIDE SEQUENCE</scope>
    <source>
        <strain evidence="2">AArc-S</strain>
    </source>
</reference>
<feature type="region of interest" description="Disordered" evidence="1">
    <location>
        <begin position="187"/>
        <end position="273"/>
    </location>
</feature>
<protein>
    <submittedName>
        <fullName evidence="2">KaiC-like protein ATPase</fullName>
    </submittedName>
</protein>
<dbReference type="AlphaFoldDB" id="A0A897MP17"/>
<feature type="compositionally biased region" description="Acidic residues" evidence="1">
    <location>
        <begin position="254"/>
        <end position="273"/>
    </location>
</feature>
<dbReference type="Pfam" id="PF24336">
    <property type="entry name" value="DUF7504"/>
    <property type="match status" value="1"/>
</dbReference>
<feature type="compositionally biased region" description="Acidic residues" evidence="1">
    <location>
        <begin position="193"/>
        <end position="208"/>
    </location>
</feature>